<evidence type="ECO:0000313" key="1">
    <source>
        <dbReference type="EMBL" id="RVW44657.1"/>
    </source>
</evidence>
<dbReference type="EMBL" id="QGNW01001346">
    <property type="protein sequence ID" value="RVW44657.1"/>
    <property type="molecule type" value="Genomic_DNA"/>
</dbReference>
<dbReference type="Proteomes" id="UP000288805">
    <property type="component" value="Unassembled WGS sequence"/>
</dbReference>
<evidence type="ECO:0000313" key="3">
    <source>
        <dbReference type="Proteomes" id="UP000288805"/>
    </source>
</evidence>
<evidence type="ECO:0000313" key="2">
    <source>
        <dbReference type="EMBL" id="RVX06281.1"/>
    </source>
</evidence>
<protein>
    <submittedName>
        <fullName evidence="2">Uncharacterized protein</fullName>
    </submittedName>
</protein>
<comment type="caution">
    <text evidence="2">The sequence shown here is derived from an EMBL/GenBank/DDBJ whole genome shotgun (WGS) entry which is preliminary data.</text>
</comment>
<name>A0A438JBF2_VITVI</name>
<dbReference type="AlphaFoldDB" id="A0A438JBF2"/>
<gene>
    <name evidence="2" type="ORF">CK203_027472</name>
    <name evidence="1" type="ORF">CK203_086924</name>
</gene>
<organism evidence="2 3">
    <name type="scientific">Vitis vinifera</name>
    <name type="common">Grape</name>
    <dbReference type="NCBI Taxonomy" id="29760"/>
    <lineage>
        <taxon>Eukaryota</taxon>
        <taxon>Viridiplantae</taxon>
        <taxon>Streptophyta</taxon>
        <taxon>Embryophyta</taxon>
        <taxon>Tracheophyta</taxon>
        <taxon>Spermatophyta</taxon>
        <taxon>Magnoliopsida</taxon>
        <taxon>eudicotyledons</taxon>
        <taxon>Gunneridae</taxon>
        <taxon>Pentapetalae</taxon>
        <taxon>rosids</taxon>
        <taxon>Vitales</taxon>
        <taxon>Vitaceae</taxon>
        <taxon>Viteae</taxon>
        <taxon>Vitis</taxon>
    </lineage>
</organism>
<reference evidence="2 3" key="1">
    <citation type="journal article" date="2018" name="PLoS Genet.">
        <title>Population sequencing reveals clonal diversity and ancestral inbreeding in the grapevine cultivar Chardonnay.</title>
        <authorList>
            <person name="Roach M.J."/>
            <person name="Johnson D.L."/>
            <person name="Bohlmann J."/>
            <person name="van Vuuren H.J."/>
            <person name="Jones S.J."/>
            <person name="Pretorius I.S."/>
            <person name="Schmidt S.A."/>
            <person name="Borneman A.R."/>
        </authorList>
    </citation>
    <scope>NUCLEOTIDE SEQUENCE [LARGE SCALE GENOMIC DNA]</scope>
    <source>
        <strain evidence="3">cv. Chardonnay</strain>
        <strain evidence="2">I10V1</strain>
        <tissue evidence="2">Leaf</tissue>
    </source>
</reference>
<sequence>MRGLDHPTTKIAYGAITARSHDIPKKLDRNFMENLNPLAKALEIEVANREDKLIGLIVMMMLLQLLPRMVVSTKTRLKAFDPFSLHWTSRVPLSLWHSQVPQTT</sequence>
<accession>A0A438JBF2</accession>
<proteinExistence type="predicted"/>
<dbReference type="EMBL" id="QGNW01000052">
    <property type="protein sequence ID" value="RVX06281.1"/>
    <property type="molecule type" value="Genomic_DNA"/>
</dbReference>